<comment type="caution">
    <text evidence="11">The sequence shown here is derived from an EMBL/GenBank/DDBJ whole genome shotgun (WGS) entry which is preliminary data.</text>
</comment>
<keyword evidence="3 8" id="KW-0521">NADP</keyword>
<feature type="binding site" evidence="8">
    <location>
        <position position="303"/>
    </location>
    <ligand>
        <name>shikimate</name>
        <dbReference type="ChEBI" id="CHEBI:36208"/>
    </ligand>
</feature>
<dbReference type="CDD" id="cd00502">
    <property type="entry name" value="DHQase_I"/>
    <property type="match status" value="1"/>
</dbReference>
<feature type="binding site" evidence="8">
    <location>
        <position position="294"/>
    </location>
    <ligand>
        <name>NADP(+)</name>
        <dbReference type="ChEBI" id="CHEBI:58349"/>
    </ligand>
</feature>
<dbReference type="Gene3D" id="3.40.50.720">
    <property type="entry name" value="NAD(P)-binding Rossmann-like Domain"/>
    <property type="match status" value="1"/>
</dbReference>
<dbReference type="Gene3D" id="3.40.50.10860">
    <property type="entry name" value="Leucine Dehydrogenase, chain A, domain 1"/>
    <property type="match status" value="1"/>
</dbReference>
<comment type="pathway">
    <text evidence="1 8">Metabolic intermediate biosynthesis; chorismate biosynthesis; chorismate from D-erythrose 4-phosphate and phosphoenolpyruvate: step 4/7.</text>
</comment>
<comment type="subunit">
    <text evidence="7">Homodimer.</text>
</comment>
<dbReference type="InterPro" id="IPR046346">
    <property type="entry name" value="Aminoacid_DH-like_N_sf"/>
</dbReference>
<comment type="function">
    <text evidence="8">Involved in the biosynthesis of the chorismate, which leads to the biosynthesis of aromatic amino acids. Catalyzes the reversible NADPH linked reduction of 3-dehydroshikimate (DHSA) to yield shikimate (SA).</text>
</comment>
<comment type="catalytic activity">
    <reaction evidence="6 8">
        <text>shikimate + NADP(+) = 3-dehydroshikimate + NADPH + H(+)</text>
        <dbReference type="Rhea" id="RHEA:17737"/>
        <dbReference type="ChEBI" id="CHEBI:15378"/>
        <dbReference type="ChEBI" id="CHEBI:16630"/>
        <dbReference type="ChEBI" id="CHEBI:36208"/>
        <dbReference type="ChEBI" id="CHEBI:57783"/>
        <dbReference type="ChEBI" id="CHEBI:58349"/>
        <dbReference type="EC" id="1.1.1.25"/>
    </reaction>
</comment>
<feature type="binding site" evidence="8">
    <location>
        <position position="466"/>
    </location>
    <ligand>
        <name>shikimate</name>
        <dbReference type="ChEBI" id="CHEBI:36208"/>
    </ligand>
</feature>
<feature type="binding site" evidence="8">
    <location>
        <position position="319"/>
    </location>
    <ligand>
        <name>shikimate</name>
        <dbReference type="ChEBI" id="CHEBI:36208"/>
    </ligand>
</feature>
<dbReference type="HAMAP" id="MF_00214">
    <property type="entry name" value="AroD"/>
    <property type="match status" value="1"/>
</dbReference>
<dbReference type="GO" id="GO:0050661">
    <property type="term" value="F:NADP binding"/>
    <property type="evidence" value="ECO:0007669"/>
    <property type="project" value="InterPro"/>
</dbReference>
<evidence type="ECO:0000256" key="5">
    <source>
        <dbReference type="ARBA" id="ARBA00023141"/>
    </source>
</evidence>
<evidence type="ECO:0000259" key="10">
    <source>
        <dbReference type="Pfam" id="PF18317"/>
    </source>
</evidence>
<dbReference type="InterPro" id="IPR036291">
    <property type="entry name" value="NAD(P)-bd_dom_sf"/>
</dbReference>
<feature type="domain" description="Shikimate dehydrogenase substrate binding N-terminal" evidence="9">
    <location>
        <begin position="223"/>
        <end position="305"/>
    </location>
</feature>
<feature type="binding site" evidence="7">
    <location>
        <position position="5"/>
    </location>
    <ligand>
        <name>3-dehydroquinate</name>
        <dbReference type="ChEBI" id="CHEBI:32364"/>
    </ligand>
</feature>
<feature type="binding site" evidence="8">
    <location>
        <begin position="351"/>
        <end position="355"/>
    </location>
    <ligand>
        <name>NADP(+)</name>
        <dbReference type="ChEBI" id="CHEBI:58349"/>
    </ligand>
</feature>
<dbReference type="CDD" id="cd01065">
    <property type="entry name" value="NAD_bind_Shikimate_DH"/>
    <property type="match status" value="1"/>
</dbReference>
<comment type="caution">
    <text evidence="7">Lacks conserved residue(s) required for the propagation of feature annotation.</text>
</comment>
<dbReference type="GO" id="GO:0019632">
    <property type="term" value="P:shikimate metabolic process"/>
    <property type="evidence" value="ECO:0007669"/>
    <property type="project" value="InterPro"/>
</dbReference>
<dbReference type="InterPro" id="IPR013785">
    <property type="entry name" value="Aldolase_TIM"/>
</dbReference>
<dbReference type="InterPro" id="IPR041121">
    <property type="entry name" value="SDH_C"/>
</dbReference>
<feature type="active site" description="Proton donor/acceptor" evidence="7">
    <location>
        <position position="111"/>
    </location>
</feature>
<dbReference type="PANTHER" id="PTHR21089">
    <property type="entry name" value="SHIKIMATE DEHYDROGENASE"/>
    <property type="match status" value="1"/>
</dbReference>
<feature type="binding site" evidence="8">
    <location>
        <position position="438"/>
    </location>
    <ligand>
        <name>shikimate</name>
        <dbReference type="ChEBI" id="CHEBI:36208"/>
    </ligand>
</feature>
<evidence type="ECO:0000256" key="3">
    <source>
        <dbReference type="ARBA" id="ARBA00022857"/>
    </source>
</evidence>
<dbReference type="GO" id="GO:0009073">
    <property type="term" value="P:aromatic amino acid family biosynthetic process"/>
    <property type="evidence" value="ECO:0007669"/>
    <property type="project" value="UniProtKB-KW"/>
</dbReference>
<comment type="similarity">
    <text evidence="7">Belongs to the type-I 3-dehydroquinase family.</text>
</comment>
<comment type="catalytic activity">
    <reaction evidence="7">
        <text>3-dehydroquinate = 3-dehydroshikimate + H2O</text>
        <dbReference type="Rhea" id="RHEA:21096"/>
        <dbReference type="ChEBI" id="CHEBI:15377"/>
        <dbReference type="ChEBI" id="CHEBI:16630"/>
        <dbReference type="ChEBI" id="CHEBI:32364"/>
        <dbReference type="EC" id="4.2.1.10"/>
    </reaction>
</comment>
<evidence type="ECO:0000256" key="7">
    <source>
        <dbReference type="HAMAP-Rule" id="MF_00214"/>
    </source>
</evidence>
<feature type="binding site" evidence="7">
    <location>
        <position position="58"/>
    </location>
    <ligand>
        <name>3-dehydroquinate</name>
        <dbReference type="ChEBI" id="CHEBI:32364"/>
    </ligand>
</feature>
<dbReference type="InterPro" id="IPR011342">
    <property type="entry name" value="Shikimate_DH"/>
</dbReference>
<keyword evidence="7" id="KW-0456">Lyase</keyword>
<dbReference type="EMBL" id="DQAY01000145">
    <property type="protein sequence ID" value="HCO25963.1"/>
    <property type="molecule type" value="Genomic_DNA"/>
</dbReference>
<dbReference type="Proteomes" id="UP000263642">
    <property type="component" value="Unassembled WGS sequence"/>
</dbReference>
<evidence type="ECO:0000256" key="6">
    <source>
        <dbReference type="ARBA" id="ARBA00049442"/>
    </source>
</evidence>
<feature type="binding site" evidence="7">
    <location>
        <position position="199"/>
    </location>
    <ligand>
        <name>3-dehydroquinate</name>
        <dbReference type="ChEBI" id="CHEBI:32364"/>
    </ligand>
</feature>
<dbReference type="UniPathway" id="UPA00053">
    <property type="reaction ID" value="UER00086"/>
</dbReference>
<evidence type="ECO:0000313" key="11">
    <source>
        <dbReference type="EMBL" id="HCO25963.1"/>
    </source>
</evidence>
<comment type="similarity">
    <text evidence="8">Belongs to the shikimate dehydrogenase family.</text>
</comment>
<dbReference type="Pfam" id="PF18317">
    <property type="entry name" value="SDH_C"/>
    <property type="match status" value="1"/>
</dbReference>
<dbReference type="SUPFAM" id="SSF51735">
    <property type="entry name" value="NAD(P)-binding Rossmann-fold domains"/>
    <property type="match status" value="1"/>
</dbReference>
<feature type="binding site" evidence="7">
    <location>
        <position position="174"/>
    </location>
    <ligand>
        <name>3-dehydroquinate</name>
        <dbReference type="ChEBI" id="CHEBI:32364"/>
    </ligand>
</feature>
<dbReference type="AlphaFoldDB" id="A0A3D3RAV7"/>
<feature type="domain" description="SDH C-terminal" evidence="10">
    <location>
        <begin position="459"/>
        <end position="489"/>
    </location>
</feature>
<organism evidence="11 12">
    <name type="scientific">Gimesia maris</name>
    <dbReference type="NCBI Taxonomy" id="122"/>
    <lineage>
        <taxon>Bacteria</taxon>
        <taxon>Pseudomonadati</taxon>
        <taxon>Planctomycetota</taxon>
        <taxon>Planctomycetia</taxon>
        <taxon>Planctomycetales</taxon>
        <taxon>Planctomycetaceae</taxon>
        <taxon>Gimesia</taxon>
    </lineage>
</organism>
<reference evidence="11 12" key="1">
    <citation type="journal article" date="2018" name="Nat. Biotechnol.">
        <title>A standardized bacterial taxonomy based on genome phylogeny substantially revises the tree of life.</title>
        <authorList>
            <person name="Parks D.H."/>
            <person name="Chuvochina M."/>
            <person name="Waite D.W."/>
            <person name="Rinke C."/>
            <person name="Skarshewski A."/>
            <person name="Chaumeil P.A."/>
            <person name="Hugenholtz P."/>
        </authorList>
    </citation>
    <scope>NUCLEOTIDE SEQUENCE [LARGE SCALE GENOMIC DNA]</scope>
    <source>
        <strain evidence="11">UBA9375</strain>
    </source>
</reference>
<dbReference type="Gene3D" id="3.20.20.70">
    <property type="entry name" value="Aldolase class I"/>
    <property type="match status" value="1"/>
</dbReference>
<name>A0A3D3RAV7_9PLAN</name>
<comment type="pathway">
    <text evidence="7">Metabolic intermediate biosynthesis; chorismate biosynthesis; chorismate from D-erythrose 4-phosphate and phosphoenolpyruvate: step 3/7.</text>
</comment>
<dbReference type="GO" id="GO:0004764">
    <property type="term" value="F:shikimate 3-dehydrogenase (NADP+) activity"/>
    <property type="evidence" value="ECO:0007669"/>
    <property type="project" value="UniProtKB-UniRule"/>
</dbReference>
<dbReference type="EC" id="1.1.1.25" evidence="8"/>
<keyword evidence="7" id="KW-0704">Schiff base</keyword>
<feature type="binding site" evidence="8">
    <location>
        <position position="278"/>
    </location>
    <ligand>
        <name>shikimate</name>
        <dbReference type="ChEBI" id="CHEBI:36208"/>
    </ligand>
</feature>
<feature type="binding site" evidence="8">
    <location>
        <position position="459"/>
    </location>
    <ligand>
        <name>NADP(+)</name>
        <dbReference type="ChEBI" id="CHEBI:58349"/>
    </ligand>
</feature>
<dbReference type="Pfam" id="PF08501">
    <property type="entry name" value="Shikimate_dh_N"/>
    <property type="match status" value="1"/>
</dbReference>
<dbReference type="InterPro" id="IPR022893">
    <property type="entry name" value="Shikimate_DH_fam"/>
</dbReference>
<feature type="binding site" evidence="7">
    <location>
        <begin position="30"/>
        <end position="32"/>
    </location>
    <ligand>
        <name>3-dehydroquinate</name>
        <dbReference type="ChEBI" id="CHEBI:32364"/>
    </ligand>
</feature>
<evidence type="ECO:0000256" key="8">
    <source>
        <dbReference type="HAMAP-Rule" id="MF_00222"/>
    </source>
</evidence>
<evidence type="ECO:0000256" key="2">
    <source>
        <dbReference type="ARBA" id="ARBA00022605"/>
    </source>
</evidence>
<evidence type="ECO:0000259" key="9">
    <source>
        <dbReference type="Pfam" id="PF08501"/>
    </source>
</evidence>
<keyword evidence="5 7" id="KW-0057">Aromatic amino acid biosynthesis</keyword>
<dbReference type="InterPro" id="IPR013708">
    <property type="entry name" value="Shikimate_DH-bd_N"/>
</dbReference>
<keyword evidence="4 8" id="KW-0560">Oxidoreductase</keyword>
<keyword evidence="2 7" id="KW-0028">Amino-acid biosynthesis</keyword>
<sequence>MICVSIGRTRHKMVMMEHRSLAEKGAELVELRLDWIARTPDVNRLIKDRPTPVVITCRRPEDKGRWNKTEEQRQALLRTAIVSEVEYVDIEDDIAGTIPRYGKTKRIISHHNFDETPDDLEEIHAAMCKKDPDIVKLVTMANSPGDSVRMLQLVANAKVPTIGFCMGEYGVISRILCGKYGSPFTYATFSRERELAPGQLAFSEMSRIYRYDEIGPETPVYGVIGDPIAHSLSPLIHNLAFKHDKLDAVYLPFRIPKDRLKETLKEFEWLNVQGYSVTIPHKAGALELADEADEASKKMGVANTLFKDDKKAWQARNTDYDAALDSIRLGLDPQGKATTDPIAGKQVLLLGAGGVSRAIGAGIVAAGGVLTVSNRSRTRGEQLAKDLGCNHCTWENRGSGRYDILVNGTAVGMYPNVNDTPFAQNFMQEEMLVFDTVYNPENTLLLKQARERGCKTVSGIEMFVRQAAAQYKLFTGKEAPLEVMRSTLRKGISAVGKL</sequence>
<accession>A0A3D3RAV7</accession>
<evidence type="ECO:0000313" key="12">
    <source>
        <dbReference type="Proteomes" id="UP000263642"/>
    </source>
</evidence>
<feature type="active site" description="Proton acceptor" evidence="8">
    <location>
        <position position="282"/>
    </location>
</feature>
<evidence type="ECO:0000256" key="1">
    <source>
        <dbReference type="ARBA" id="ARBA00004871"/>
    </source>
</evidence>
<dbReference type="GO" id="GO:0009423">
    <property type="term" value="P:chorismate biosynthetic process"/>
    <property type="evidence" value="ECO:0007669"/>
    <property type="project" value="UniProtKB-UniRule"/>
</dbReference>
<feature type="binding site" evidence="8">
    <location>
        <position position="436"/>
    </location>
    <ligand>
        <name>NADP(+)</name>
        <dbReference type="ChEBI" id="CHEBI:58349"/>
    </ligand>
</feature>
<protein>
    <recommendedName>
        <fullName evidence="7 8">Multifunctional fusion protein</fullName>
    </recommendedName>
    <domain>
        <recommendedName>
            <fullName evidence="7">3-dehydroquinate dehydratase</fullName>
            <shortName evidence="7">3-dehydroquinase</shortName>
            <ecNumber evidence="7">4.2.1.10</ecNumber>
        </recommendedName>
        <alternativeName>
            <fullName evidence="7">Type I DHQase</fullName>
        </alternativeName>
        <alternativeName>
            <fullName evidence="7">Type I dehydroquinase</fullName>
            <shortName evidence="7">DHQ1</shortName>
        </alternativeName>
    </domain>
    <domain>
        <recommendedName>
            <fullName evidence="8">Shikimate dehydrogenase (NADP(+))</fullName>
            <shortName evidence="8">SDH</shortName>
            <ecNumber evidence="8">1.1.1.25</ecNumber>
        </recommendedName>
    </domain>
</protein>
<proteinExistence type="inferred from homology"/>
<dbReference type="HAMAP" id="MF_00222">
    <property type="entry name" value="Shikimate_DH_AroE"/>
    <property type="match status" value="1"/>
</dbReference>
<dbReference type="SUPFAM" id="SSF51569">
    <property type="entry name" value="Aldolase"/>
    <property type="match status" value="1"/>
</dbReference>
<dbReference type="SUPFAM" id="SSF53223">
    <property type="entry name" value="Aminoacid dehydrogenase-like, N-terminal domain"/>
    <property type="match status" value="1"/>
</dbReference>
<feature type="binding site" evidence="8">
    <location>
        <begin position="231"/>
        <end position="233"/>
    </location>
    <ligand>
        <name>shikimate</name>
        <dbReference type="ChEBI" id="CHEBI:36208"/>
    </ligand>
</feature>
<feature type="active site" description="Schiff-base intermediate with substrate" evidence="7">
    <location>
        <position position="136"/>
    </location>
</feature>
<dbReference type="GO" id="GO:0005829">
    <property type="term" value="C:cytosol"/>
    <property type="evidence" value="ECO:0007669"/>
    <property type="project" value="TreeGrafter"/>
</dbReference>
<dbReference type="PANTHER" id="PTHR21089:SF1">
    <property type="entry name" value="BIFUNCTIONAL 3-DEHYDROQUINATE DEHYDRATASE_SHIKIMATE DEHYDROGENASE, CHLOROPLASTIC"/>
    <property type="match status" value="1"/>
</dbReference>
<evidence type="ECO:0000256" key="4">
    <source>
        <dbReference type="ARBA" id="ARBA00023002"/>
    </source>
</evidence>
<gene>
    <name evidence="8 11" type="primary">aroE</name>
    <name evidence="7" type="synonym">aroD</name>
    <name evidence="11" type="ORF">DIT97_24130</name>
</gene>
<dbReference type="Pfam" id="PF01487">
    <property type="entry name" value="DHquinase_I"/>
    <property type="match status" value="1"/>
</dbReference>
<comment type="function">
    <text evidence="7">Involved in the third step of the chorismate pathway, which leads to the biosynthesis of aromatic amino acids. Catalyzes the cis-dehydration of 3-dehydroquinate (DHQ) and introduces the first double bond of the aromatic ring to yield 3-dehydroshikimate.</text>
</comment>
<dbReference type="NCBIfam" id="TIGR00507">
    <property type="entry name" value="aroE"/>
    <property type="match status" value="1"/>
</dbReference>
<dbReference type="GO" id="GO:0008652">
    <property type="term" value="P:amino acid biosynthetic process"/>
    <property type="evidence" value="ECO:0007669"/>
    <property type="project" value="UniProtKB-KW"/>
</dbReference>
<dbReference type="EC" id="4.2.1.10" evidence="7"/>
<dbReference type="InterPro" id="IPR001381">
    <property type="entry name" value="DHquinase_I"/>
</dbReference>
<dbReference type="GO" id="GO:0003855">
    <property type="term" value="F:3-dehydroquinate dehydratase activity"/>
    <property type="evidence" value="ECO:0007669"/>
    <property type="project" value="UniProtKB-UniRule"/>
</dbReference>